<feature type="compositionally biased region" description="Acidic residues" evidence="1">
    <location>
        <begin position="672"/>
        <end position="689"/>
    </location>
</feature>
<evidence type="ECO:0000256" key="1">
    <source>
        <dbReference type="SAM" id="MobiDB-lite"/>
    </source>
</evidence>
<feature type="region of interest" description="Disordered" evidence="1">
    <location>
        <begin position="672"/>
        <end position="717"/>
    </location>
</feature>
<name>A0A179ITZ6_CORDF</name>
<reference evidence="2 3" key="1">
    <citation type="submission" date="2016-03" db="EMBL/GenBank/DDBJ databases">
        <title>Fine-scale spatial genetic structure of a fungal parasite of coffee scale insects.</title>
        <authorList>
            <person name="Jackson D."/>
            <person name="Zemenick K.A."/>
            <person name="Malloure B."/>
            <person name="Quandt C.A."/>
            <person name="James T.Y."/>
        </authorList>
    </citation>
    <scope>NUCLEOTIDE SEQUENCE [LARGE SCALE GENOMIC DNA]</scope>
    <source>
        <strain evidence="2 3">UM487</strain>
    </source>
</reference>
<comment type="caution">
    <text evidence="2">The sequence shown here is derived from an EMBL/GenBank/DDBJ whole genome shotgun (WGS) entry which is preliminary data.</text>
</comment>
<feature type="compositionally biased region" description="Polar residues" evidence="1">
    <location>
        <begin position="701"/>
        <end position="717"/>
    </location>
</feature>
<dbReference type="OrthoDB" id="4870102at2759"/>
<dbReference type="EMBL" id="LUKN01000068">
    <property type="protein sequence ID" value="OAR05855.1"/>
    <property type="molecule type" value="Genomic_DNA"/>
</dbReference>
<evidence type="ECO:0000313" key="2">
    <source>
        <dbReference type="EMBL" id="OAR05855.1"/>
    </source>
</evidence>
<gene>
    <name evidence="2" type="ORF">LLEC1_06539</name>
</gene>
<accession>A0A179ITZ6</accession>
<sequence length="772" mass="87862">MFAHERKPRPPRCTLDGAKLMRQAFLDEELMDYKNEPKCTLQALRRPRLRKCAFSTSTMAFVGPINREPKQGAEQDGGLDGYNWEVRFGTDPRRFVLKVFWDQEPQEPPYQYALQRECHNAAALQLMRAAMSQDDHTSGPILVQPHPWSRAEAFENMLAFSNEARLQEKLDEESGVVSPLSKITCMPRTRQCYGWVKIAGARIFDELPFKWWPSARTLEKKRRQIYREIDYTALVYEYIDEGDNDKEVIDKSLEFFRDAGFSHTFISLACNWKQSVLIDMSDIIHPCGFGWKYLAVEGGPFYRLCLISCTLARANPKLKLRYNMPTILEALTEPSVARDLNNEYAATGPNTIIDSAVEIENWSAWEDFTYENIKAIFKKQLGLRYQGGREPEPLAQDLFILNEDSTDDAIRRFPMPIVNYALKSAKGTEHFGRGSRCASIRYVPDWSVVADDHFMEGEGAGLMERLMDILPGDTKISSKWTSEIETDFPLALEWEKVVRQVVTYMAAWSVRYGFIVTDAEVVVLRIIRQHTTSGLASSRLRRKHSQASIATVTLSSDPVSDLASNWSSLSFQNNTALDWDFRVEFCAIPWSVTSRLTAKLALWALAMMSSHGDHFIDYSYPGLNTWRVVKGGGLVHNTSGAILSKAGKDCTIQQRNPFWDDILANADHNDAYDTEDGEAEEDQGEEEPALPEFSRYASPEVGSSSRSSDAVPSQTTTGKKRIEVRVVKLGRKYYYRDYKDGRKASNKDDWQAVEGGYLLTGKKHDYFTKKLG</sequence>
<proteinExistence type="predicted"/>
<protein>
    <submittedName>
        <fullName evidence="2">Uncharacterized protein</fullName>
    </submittedName>
</protein>
<dbReference type="Proteomes" id="UP000243081">
    <property type="component" value="Unassembled WGS sequence"/>
</dbReference>
<organism evidence="2 3">
    <name type="scientific">Cordyceps confragosa</name>
    <name type="common">Lecanicillium lecanii</name>
    <dbReference type="NCBI Taxonomy" id="2714763"/>
    <lineage>
        <taxon>Eukaryota</taxon>
        <taxon>Fungi</taxon>
        <taxon>Dikarya</taxon>
        <taxon>Ascomycota</taxon>
        <taxon>Pezizomycotina</taxon>
        <taxon>Sordariomycetes</taxon>
        <taxon>Hypocreomycetidae</taxon>
        <taxon>Hypocreales</taxon>
        <taxon>Cordycipitaceae</taxon>
        <taxon>Akanthomyces</taxon>
    </lineage>
</organism>
<keyword evidence="3" id="KW-1185">Reference proteome</keyword>
<evidence type="ECO:0000313" key="3">
    <source>
        <dbReference type="Proteomes" id="UP000243081"/>
    </source>
</evidence>
<dbReference type="AlphaFoldDB" id="A0A179ITZ6"/>